<evidence type="ECO:0000313" key="2">
    <source>
        <dbReference type="EMBL" id="RQH55328.1"/>
    </source>
</evidence>
<accession>A0A3N6NW40</accession>
<reference evidence="3 4" key="1">
    <citation type="journal article" date="2018" name="ACS Chem. Biol.">
        <title>Ketoreductase domain dysfunction expands chemodiversity: malyngamide biosynthesis in the cyanobacterium Okeania hirsuta.</title>
        <authorList>
            <person name="Moss N.A."/>
            <person name="Leao T."/>
            <person name="Rankin M."/>
            <person name="McCullough T.M."/>
            <person name="Qu P."/>
            <person name="Korobeynikov A."/>
            <person name="Smith J.L."/>
            <person name="Gerwick L."/>
            <person name="Gerwick W.H."/>
        </authorList>
    </citation>
    <scope>NUCLEOTIDE SEQUENCE [LARGE SCALE GENOMIC DNA]</scope>
    <source>
        <strain evidence="3 4">PAB10Feb10-1</strain>
    </source>
</reference>
<dbReference type="GO" id="GO:0003677">
    <property type="term" value="F:DNA binding"/>
    <property type="evidence" value="ECO:0007669"/>
    <property type="project" value="InterPro"/>
</dbReference>
<dbReference type="Pfam" id="PF01609">
    <property type="entry name" value="DDE_Tnp_1"/>
    <property type="match status" value="1"/>
</dbReference>
<gene>
    <name evidence="3" type="ORF">D5R40_00920</name>
    <name evidence="2" type="ORF">D5R40_02535</name>
</gene>
<dbReference type="EMBL" id="RCBY01000008">
    <property type="protein sequence ID" value="RQH55328.1"/>
    <property type="molecule type" value="Genomic_DNA"/>
</dbReference>
<evidence type="ECO:0000259" key="1">
    <source>
        <dbReference type="Pfam" id="PF01609"/>
    </source>
</evidence>
<dbReference type="Proteomes" id="UP000269154">
    <property type="component" value="Unassembled WGS sequence"/>
</dbReference>
<dbReference type="PANTHER" id="PTHR30298:SF0">
    <property type="entry name" value="PROTEIN YBFL-RELATED"/>
    <property type="match status" value="1"/>
</dbReference>
<dbReference type="OrthoDB" id="9815086at2"/>
<dbReference type="PANTHER" id="PTHR30298">
    <property type="entry name" value="H REPEAT-ASSOCIATED PREDICTED TRANSPOSASE"/>
    <property type="match status" value="1"/>
</dbReference>
<dbReference type="GO" id="GO:0004803">
    <property type="term" value="F:transposase activity"/>
    <property type="evidence" value="ECO:0007669"/>
    <property type="project" value="InterPro"/>
</dbReference>
<dbReference type="AlphaFoldDB" id="A0A3N6NW40"/>
<name>A0A3N6NW40_9CYAN</name>
<dbReference type="InterPro" id="IPR047647">
    <property type="entry name" value="ISAs1_transpos"/>
</dbReference>
<protein>
    <submittedName>
        <fullName evidence="3">ISAs1 family transposase</fullName>
    </submittedName>
</protein>
<proteinExistence type="predicted"/>
<dbReference type="NCBIfam" id="NF033564">
    <property type="entry name" value="transpos_ISAs1"/>
    <property type="match status" value="1"/>
</dbReference>
<evidence type="ECO:0000313" key="3">
    <source>
        <dbReference type="EMBL" id="RQH57424.1"/>
    </source>
</evidence>
<dbReference type="InterPro" id="IPR051698">
    <property type="entry name" value="Transposase_11-like"/>
</dbReference>
<organism evidence="3 4">
    <name type="scientific">Okeania hirsuta</name>
    <dbReference type="NCBI Taxonomy" id="1458930"/>
    <lineage>
        <taxon>Bacteria</taxon>
        <taxon>Bacillati</taxon>
        <taxon>Cyanobacteriota</taxon>
        <taxon>Cyanophyceae</taxon>
        <taxon>Oscillatoriophycideae</taxon>
        <taxon>Oscillatoriales</taxon>
        <taxon>Microcoleaceae</taxon>
        <taxon>Okeania</taxon>
    </lineage>
</organism>
<comment type="caution">
    <text evidence="3">The sequence shown here is derived from an EMBL/GenBank/DDBJ whole genome shotgun (WGS) entry which is preliminary data.</text>
</comment>
<dbReference type="GO" id="GO:0006313">
    <property type="term" value="P:DNA transposition"/>
    <property type="evidence" value="ECO:0007669"/>
    <property type="project" value="InterPro"/>
</dbReference>
<evidence type="ECO:0000313" key="4">
    <source>
        <dbReference type="Proteomes" id="UP000269154"/>
    </source>
</evidence>
<dbReference type="EMBL" id="RCBY01000003">
    <property type="protein sequence ID" value="RQH57424.1"/>
    <property type="molecule type" value="Genomic_DNA"/>
</dbReference>
<dbReference type="InterPro" id="IPR002559">
    <property type="entry name" value="Transposase_11"/>
</dbReference>
<feature type="domain" description="Transposase IS4-like" evidence="1">
    <location>
        <begin position="10"/>
        <end position="146"/>
    </location>
</feature>
<keyword evidence="4" id="KW-1185">Reference proteome</keyword>
<sequence length="175" mass="19668">MTVTIITRVALKGNQKKLYQQVQLTTKQTQPSSIDISEDKCRNPLVCRTVSVFNHLLGISSEWEGIKSLIKVERQGKRAGVDYDQTAYYISSLELSAAEFAVGIQGHWGIENRLHWVKDVVFGEDKSLIRHSQAAANFSVIRQLAIAICRLHGYSSLTTAIRTIAHDLEQIFLLL</sequence>